<dbReference type="Proteomes" id="UP001597261">
    <property type="component" value="Unassembled WGS sequence"/>
</dbReference>
<organism evidence="14 15">
    <name type="scientific">Streptomyces caeni</name>
    <dbReference type="NCBI Taxonomy" id="2307231"/>
    <lineage>
        <taxon>Bacteria</taxon>
        <taxon>Bacillati</taxon>
        <taxon>Actinomycetota</taxon>
        <taxon>Actinomycetes</taxon>
        <taxon>Kitasatosporales</taxon>
        <taxon>Streptomycetaceae</taxon>
        <taxon>Streptomyces</taxon>
    </lineage>
</organism>
<evidence type="ECO:0000256" key="8">
    <source>
        <dbReference type="ARBA" id="ARBA00022989"/>
    </source>
</evidence>
<feature type="domain" description="Peptidase S8/S53" evidence="13">
    <location>
        <begin position="40"/>
        <end position="291"/>
    </location>
</feature>
<evidence type="ECO:0000256" key="10">
    <source>
        <dbReference type="PROSITE-ProRule" id="PRU01240"/>
    </source>
</evidence>
<dbReference type="EMBL" id="JBHUDX010000112">
    <property type="protein sequence ID" value="MFD1663032.1"/>
    <property type="molecule type" value="Genomic_DNA"/>
</dbReference>
<accession>A0ABW4J0G5</accession>
<dbReference type="PROSITE" id="PS00136">
    <property type="entry name" value="SUBTILASE_ASP"/>
    <property type="match status" value="1"/>
</dbReference>
<dbReference type="InterPro" id="IPR015500">
    <property type="entry name" value="Peptidase_S8_subtilisin-rel"/>
</dbReference>
<evidence type="ECO:0000256" key="7">
    <source>
        <dbReference type="ARBA" id="ARBA00022825"/>
    </source>
</evidence>
<protein>
    <submittedName>
        <fullName evidence="14">Type VII secretion-associated serine protease mycosin</fullName>
    </submittedName>
</protein>
<dbReference type="Gene3D" id="3.40.50.200">
    <property type="entry name" value="Peptidase S8/S53 domain"/>
    <property type="match status" value="1"/>
</dbReference>
<evidence type="ECO:0000256" key="4">
    <source>
        <dbReference type="ARBA" id="ARBA00022670"/>
    </source>
</evidence>
<keyword evidence="8 12" id="KW-1133">Transmembrane helix</keyword>
<dbReference type="InterPro" id="IPR023827">
    <property type="entry name" value="Peptidase_S8_Asp-AS"/>
</dbReference>
<feature type="transmembrane region" description="Helical" evidence="12">
    <location>
        <begin position="328"/>
        <end position="352"/>
    </location>
</feature>
<feature type="active site" description="Charge relay system" evidence="10">
    <location>
        <position position="243"/>
    </location>
</feature>
<dbReference type="InterPro" id="IPR023834">
    <property type="entry name" value="T7SS_pept_S8A_mycosin"/>
</dbReference>
<evidence type="ECO:0000256" key="1">
    <source>
        <dbReference type="ARBA" id="ARBA00004162"/>
    </source>
</evidence>
<proteinExistence type="inferred from homology"/>
<evidence type="ECO:0000256" key="12">
    <source>
        <dbReference type="SAM" id="Phobius"/>
    </source>
</evidence>
<keyword evidence="9 12" id="KW-0472">Membrane</keyword>
<sequence>MLAGLWALAADAPADAAGIRPSEWPLTQFQAEQIWHISRGQGVTVAVIDSGVDAAHPDLKGQVLPGAGFLGAPRDDGRADISDDSHGTAIAGIIAGTGEADSGNGMTGLAPESKVLPVRVSTNGTAEPTAIAEGIKYAADHHAQVINISVGTTTPDPLLREAVTYALGKDAVIVASAGNEGQNGNPAMYPASFPGVINVTGTDSNGRFWPVSESSPRSTLAAPATGIYSANDRGQYVRADGTSYAAAYVSAAAALVRSAFPHLTAGQTIRRLISTAQRPGGSGHDDQYGYGLVNPLAALRAPATISGSGVNPLLSADPLGRHNTGTGIGWATGTGLGGALALSTAAAAWAVIRRRTGSSHTSRFHKQAALAPTPPRGAPRPAGKSSKSSKKKRKSRS</sequence>
<evidence type="ECO:0000313" key="14">
    <source>
        <dbReference type="EMBL" id="MFD1663032.1"/>
    </source>
</evidence>
<reference evidence="15" key="1">
    <citation type="journal article" date="2019" name="Int. J. Syst. Evol. Microbiol.">
        <title>The Global Catalogue of Microorganisms (GCM) 10K type strain sequencing project: providing services to taxonomists for standard genome sequencing and annotation.</title>
        <authorList>
            <consortium name="The Broad Institute Genomics Platform"/>
            <consortium name="The Broad Institute Genome Sequencing Center for Infectious Disease"/>
            <person name="Wu L."/>
            <person name="Ma J."/>
        </authorList>
    </citation>
    <scope>NUCLEOTIDE SEQUENCE [LARGE SCALE GENOMIC DNA]</scope>
    <source>
        <strain evidence="15">CGMCC 1.12470</strain>
    </source>
</reference>
<evidence type="ECO:0000256" key="9">
    <source>
        <dbReference type="ARBA" id="ARBA00023136"/>
    </source>
</evidence>
<keyword evidence="6 10" id="KW-0378">Hydrolase</keyword>
<dbReference type="RefSeq" id="WP_381091497.1">
    <property type="nucleotide sequence ID" value="NZ_JBHUDX010000112.1"/>
</dbReference>
<evidence type="ECO:0000313" key="15">
    <source>
        <dbReference type="Proteomes" id="UP001597261"/>
    </source>
</evidence>
<dbReference type="GO" id="GO:0008233">
    <property type="term" value="F:peptidase activity"/>
    <property type="evidence" value="ECO:0007669"/>
    <property type="project" value="UniProtKB-KW"/>
</dbReference>
<feature type="compositionally biased region" description="Basic residues" evidence="11">
    <location>
        <begin position="356"/>
        <end position="366"/>
    </location>
</feature>
<comment type="caution">
    <text evidence="14">The sequence shown here is derived from an EMBL/GenBank/DDBJ whole genome shotgun (WGS) entry which is preliminary data.</text>
</comment>
<evidence type="ECO:0000256" key="6">
    <source>
        <dbReference type="ARBA" id="ARBA00022801"/>
    </source>
</evidence>
<evidence type="ECO:0000256" key="11">
    <source>
        <dbReference type="SAM" id="MobiDB-lite"/>
    </source>
</evidence>
<feature type="region of interest" description="Disordered" evidence="11">
    <location>
        <begin position="356"/>
        <end position="397"/>
    </location>
</feature>
<dbReference type="PRINTS" id="PR00723">
    <property type="entry name" value="SUBTILISIN"/>
</dbReference>
<comment type="similarity">
    <text evidence="2 10">Belongs to the peptidase S8 family.</text>
</comment>
<dbReference type="InterPro" id="IPR000209">
    <property type="entry name" value="Peptidase_S8/S53_dom"/>
</dbReference>
<dbReference type="InterPro" id="IPR036852">
    <property type="entry name" value="Peptidase_S8/S53_dom_sf"/>
</dbReference>
<name>A0ABW4J0G5_9ACTN</name>
<keyword evidence="15" id="KW-1185">Reference proteome</keyword>
<evidence type="ECO:0000256" key="5">
    <source>
        <dbReference type="ARBA" id="ARBA00022692"/>
    </source>
</evidence>
<evidence type="ECO:0000259" key="13">
    <source>
        <dbReference type="Pfam" id="PF00082"/>
    </source>
</evidence>
<keyword evidence="5 12" id="KW-0812">Transmembrane</keyword>
<dbReference type="InterPro" id="IPR051048">
    <property type="entry name" value="Peptidase_S8/S53_subtilisin"/>
</dbReference>
<dbReference type="Pfam" id="PF00082">
    <property type="entry name" value="Peptidase_S8"/>
    <property type="match status" value="1"/>
</dbReference>
<evidence type="ECO:0000256" key="2">
    <source>
        <dbReference type="ARBA" id="ARBA00011073"/>
    </source>
</evidence>
<dbReference type="PROSITE" id="PS00137">
    <property type="entry name" value="SUBTILASE_HIS"/>
    <property type="match status" value="1"/>
</dbReference>
<dbReference type="GO" id="GO:0006508">
    <property type="term" value="P:proteolysis"/>
    <property type="evidence" value="ECO:0007669"/>
    <property type="project" value="UniProtKB-KW"/>
</dbReference>
<dbReference type="InterPro" id="IPR022398">
    <property type="entry name" value="Peptidase_S8_His-AS"/>
</dbReference>
<feature type="active site" description="Charge relay system" evidence="10">
    <location>
        <position position="86"/>
    </location>
</feature>
<keyword evidence="7 10" id="KW-0720">Serine protease</keyword>
<dbReference type="PROSITE" id="PS51892">
    <property type="entry name" value="SUBTILASE"/>
    <property type="match status" value="1"/>
</dbReference>
<dbReference type="SUPFAM" id="SSF52743">
    <property type="entry name" value="Subtilisin-like"/>
    <property type="match status" value="1"/>
</dbReference>
<keyword evidence="4 10" id="KW-0645">Protease</keyword>
<keyword evidence="3" id="KW-1003">Cell membrane</keyword>
<comment type="subcellular location">
    <subcellularLocation>
        <location evidence="1">Cell membrane</location>
        <topology evidence="1">Single-pass membrane protein</topology>
    </subcellularLocation>
</comment>
<feature type="compositionally biased region" description="Basic residues" evidence="11">
    <location>
        <begin position="387"/>
        <end position="397"/>
    </location>
</feature>
<dbReference type="PANTHER" id="PTHR43399:SF4">
    <property type="entry name" value="CELL WALL-ASSOCIATED PROTEASE"/>
    <property type="match status" value="1"/>
</dbReference>
<dbReference type="PANTHER" id="PTHR43399">
    <property type="entry name" value="SUBTILISIN-RELATED"/>
    <property type="match status" value="1"/>
</dbReference>
<dbReference type="NCBIfam" id="TIGR03921">
    <property type="entry name" value="T7SS_mycosin"/>
    <property type="match status" value="1"/>
</dbReference>
<gene>
    <name evidence="14" type="primary">mycP</name>
    <name evidence="14" type="ORF">ACFSL4_33910</name>
</gene>
<evidence type="ECO:0000256" key="3">
    <source>
        <dbReference type="ARBA" id="ARBA00022475"/>
    </source>
</evidence>
<feature type="active site" description="Charge relay system" evidence="10">
    <location>
        <position position="49"/>
    </location>
</feature>